<gene>
    <name evidence="1" type="ORF">ACOLOM_LOCUS13354</name>
</gene>
<sequence>NWFTWKTPKAKAAPSVAHGKDATKRSPGDPTCRGMTGSIPK</sequence>
<proteinExistence type="predicted"/>
<evidence type="ECO:0000313" key="1">
    <source>
        <dbReference type="EMBL" id="CAG8764091.1"/>
    </source>
</evidence>
<keyword evidence="2" id="KW-1185">Reference proteome</keyword>
<evidence type="ECO:0000313" key="2">
    <source>
        <dbReference type="Proteomes" id="UP000789525"/>
    </source>
</evidence>
<feature type="non-terminal residue" evidence="1">
    <location>
        <position position="1"/>
    </location>
</feature>
<name>A0ACA9QS44_9GLOM</name>
<dbReference type="EMBL" id="CAJVPT010060674">
    <property type="protein sequence ID" value="CAG8764091.1"/>
    <property type="molecule type" value="Genomic_DNA"/>
</dbReference>
<dbReference type="Proteomes" id="UP000789525">
    <property type="component" value="Unassembled WGS sequence"/>
</dbReference>
<comment type="caution">
    <text evidence="1">The sequence shown here is derived from an EMBL/GenBank/DDBJ whole genome shotgun (WGS) entry which is preliminary data.</text>
</comment>
<protein>
    <submittedName>
        <fullName evidence="1">11093_t:CDS:1</fullName>
    </submittedName>
</protein>
<reference evidence="1" key="1">
    <citation type="submission" date="2021-06" db="EMBL/GenBank/DDBJ databases">
        <authorList>
            <person name="Kallberg Y."/>
            <person name="Tangrot J."/>
            <person name="Rosling A."/>
        </authorList>
    </citation>
    <scope>NUCLEOTIDE SEQUENCE</scope>
    <source>
        <strain evidence="1">CL356</strain>
    </source>
</reference>
<organism evidence="1 2">
    <name type="scientific">Acaulospora colombiana</name>
    <dbReference type="NCBI Taxonomy" id="27376"/>
    <lineage>
        <taxon>Eukaryota</taxon>
        <taxon>Fungi</taxon>
        <taxon>Fungi incertae sedis</taxon>
        <taxon>Mucoromycota</taxon>
        <taxon>Glomeromycotina</taxon>
        <taxon>Glomeromycetes</taxon>
        <taxon>Diversisporales</taxon>
        <taxon>Acaulosporaceae</taxon>
        <taxon>Acaulospora</taxon>
    </lineage>
</organism>
<accession>A0ACA9QS44</accession>